<reference evidence="3" key="1">
    <citation type="journal article" date="2005" name="Nature">
        <title>The map-based sequence of the rice genome.</title>
        <authorList>
            <consortium name="International rice genome sequencing project (IRGSP)"/>
            <person name="Matsumoto T."/>
            <person name="Wu J."/>
            <person name="Kanamori H."/>
            <person name="Katayose Y."/>
            <person name="Fujisawa M."/>
            <person name="Namiki N."/>
            <person name="Mizuno H."/>
            <person name="Yamamoto K."/>
            <person name="Antonio B.A."/>
            <person name="Baba T."/>
            <person name="Sakata K."/>
            <person name="Nagamura Y."/>
            <person name="Aoki H."/>
            <person name="Arikawa K."/>
            <person name="Arita K."/>
            <person name="Bito T."/>
            <person name="Chiden Y."/>
            <person name="Fujitsuka N."/>
            <person name="Fukunaka R."/>
            <person name="Hamada M."/>
            <person name="Harada C."/>
            <person name="Hayashi A."/>
            <person name="Hijishita S."/>
            <person name="Honda M."/>
            <person name="Hosokawa S."/>
            <person name="Ichikawa Y."/>
            <person name="Idonuma A."/>
            <person name="Iijima M."/>
            <person name="Ikeda M."/>
            <person name="Ikeno M."/>
            <person name="Ito K."/>
            <person name="Ito S."/>
            <person name="Ito T."/>
            <person name="Ito Y."/>
            <person name="Ito Y."/>
            <person name="Iwabuchi A."/>
            <person name="Kamiya K."/>
            <person name="Karasawa W."/>
            <person name="Kurita K."/>
            <person name="Katagiri S."/>
            <person name="Kikuta A."/>
            <person name="Kobayashi H."/>
            <person name="Kobayashi N."/>
            <person name="Machita K."/>
            <person name="Maehara T."/>
            <person name="Masukawa M."/>
            <person name="Mizubayashi T."/>
            <person name="Mukai Y."/>
            <person name="Nagasaki H."/>
            <person name="Nagata Y."/>
            <person name="Naito S."/>
            <person name="Nakashima M."/>
            <person name="Nakama Y."/>
            <person name="Nakamichi Y."/>
            <person name="Nakamura M."/>
            <person name="Meguro A."/>
            <person name="Negishi M."/>
            <person name="Ohta I."/>
            <person name="Ohta T."/>
            <person name="Okamoto M."/>
            <person name="Ono N."/>
            <person name="Saji S."/>
            <person name="Sakaguchi M."/>
            <person name="Sakai K."/>
            <person name="Shibata M."/>
            <person name="Shimokawa T."/>
            <person name="Song J."/>
            <person name="Takazaki Y."/>
            <person name="Terasawa K."/>
            <person name="Tsugane M."/>
            <person name="Tsuji K."/>
            <person name="Ueda S."/>
            <person name="Waki K."/>
            <person name="Yamagata H."/>
            <person name="Yamamoto M."/>
            <person name="Yamamoto S."/>
            <person name="Yamane H."/>
            <person name="Yoshiki S."/>
            <person name="Yoshihara R."/>
            <person name="Yukawa K."/>
            <person name="Zhong H."/>
            <person name="Yano M."/>
            <person name="Yuan Q."/>
            <person name="Ouyang S."/>
            <person name="Liu J."/>
            <person name="Jones K.M."/>
            <person name="Gansberger K."/>
            <person name="Moffat K."/>
            <person name="Hill J."/>
            <person name="Bera J."/>
            <person name="Fadrosh D."/>
            <person name="Jin S."/>
            <person name="Johri S."/>
            <person name="Kim M."/>
            <person name="Overton L."/>
            <person name="Reardon M."/>
            <person name="Tsitrin T."/>
            <person name="Vuong H."/>
            <person name="Weaver B."/>
            <person name="Ciecko A."/>
            <person name="Tallon L."/>
            <person name="Jackson J."/>
            <person name="Pai G."/>
            <person name="Aken S.V."/>
            <person name="Utterback T."/>
            <person name="Reidmuller S."/>
            <person name="Feldblyum T."/>
            <person name="Hsiao J."/>
            <person name="Zismann V."/>
            <person name="Iobst S."/>
            <person name="de Vazeille A.R."/>
            <person name="Buell C.R."/>
            <person name="Ying K."/>
            <person name="Li Y."/>
            <person name="Lu T."/>
            <person name="Huang Y."/>
            <person name="Zhao Q."/>
            <person name="Feng Q."/>
            <person name="Zhang L."/>
            <person name="Zhu J."/>
            <person name="Weng Q."/>
            <person name="Mu J."/>
            <person name="Lu Y."/>
            <person name="Fan D."/>
            <person name="Liu Y."/>
            <person name="Guan J."/>
            <person name="Zhang Y."/>
            <person name="Yu S."/>
            <person name="Liu X."/>
            <person name="Zhang Y."/>
            <person name="Hong G."/>
            <person name="Han B."/>
            <person name="Choisne N."/>
            <person name="Demange N."/>
            <person name="Orjeda G."/>
            <person name="Samain S."/>
            <person name="Cattolico L."/>
            <person name="Pelletier E."/>
            <person name="Couloux A."/>
            <person name="Segurens B."/>
            <person name="Wincker P."/>
            <person name="D'Hont A."/>
            <person name="Scarpelli C."/>
            <person name="Weissenbach J."/>
            <person name="Salanoubat M."/>
            <person name="Quetier F."/>
            <person name="Yu Y."/>
            <person name="Kim H.R."/>
            <person name="Rambo T."/>
            <person name="Currie J."/>
            <person name="Collura K."/>
            <person name="Luo M."/>
            <person name="Yang T."/>
            <person name="Ammiraju J.S.S."/>
            <person name="Engler F."/>
            <person name="Soderlund C."/>
            <person name="Wing R.A."/>
            <person name="Palmer L.E."/>
            <person name="de la Bastide M."/>
            <person name="Spiegel L."/>
            <person name="Nascimento L."/>
            <person name="Zutavern T."/>
            <person name="O'Shaughnessy A."/>
            <person name="Dike S."/>
            <person name="Dedhia N."/>
            <person name="Preston R."/>
            <person name="Balija V."/>
            <person name="McCombie W.R."/>
            <person name="Chow T."/>
            <person name="Chen H."/>
            <person name="Chung M."/>
            <person name="Chen C."/>
            <person name="Shaw J."/>
            <person name="Wu H."/>
            <person name="Hsiao K."/>
            <person name="Chao Y."/>
            <person name="Chu M."/>
            <person name="Cheng C."/>
            <person name="Hour A."/>
            <person name="Lee P."/>
            <person name="Lin S."/>
            <person name="Lin Y."/>
            <person name="Liou J."/>
            <person name="Liu S."/>
            <person name="Hsing Y."/>
            <person name="Raghuvanshi S."/>
            <person name="Mohanty A."/>
            <person name="Bharti A.K."/>
            <person name="Gaur A."/>
            <person name="Gupta V."/>
            <person name="Kumar D."/>
            <person name="Ravi V."/>
            <person name="Vij S."/>
            <person name="Kapur A."/>
            <person name="Khurana P."/>
            <person name="Khurana P."/>
            <person name="Khurana J.P."/>
            <person name="Tyagi A.K."/>
            <person name="Gaikwad K."/>
            <person name="Singh A."/>
            <person name="Dalal V."/>
            <person name="Srivastava S."/>
            <person name="Dixit A."/>
            <person name="Pal A.K."/>
            <person name="Ghazi I.A."/>
            <person name="Yadav M."/>
            <person name="Pandit A."/>
            <person name="Bhargava A."/>
            <person name="Sureshbabu K."/>
            <person name="Batra K."/>
            <person name="Sharma T.R."/>
            <person name="Mohapatra T."/>
            <person name="Singh N.K."/>
            <person name="Messing J."/>
            <person name="Nelson A.B."/>
            <person name="Fuks G."/>
            <person name="Kavchok S."/>
            <person name="Keizer G."/>
            <person name="Linton E."/>
            <person name="Llaca V."/>
            <person name="Song R."/>
            <person name="Tanyolac B."/>
            <person name="Young S."/>
            <person name="Ho-Il K."/>
            <person name="Hahn J.H."/>
            <person name="Sangsakoo G."/>
            <person name="Vanavichit A."/>
            <person name="de Mattos Luiz.A.T."/>
            <person name="Zimmer P.D."/>
            <person name="Malone G."/>
            <person name="Dellagostin O."/>
            <person name="de Oliveira A.C."/>
            <person name="Bevan M."/>
            <person name="Bancroft I."/>
            <person name="Minx P."/>
            <person name="Cordum H."/>
            <person name="Wilson R."/>
            <person name="Cheng Z."/>
            <person name="Jin W."/>
            <person name="Jiang J."/>
            <person name="Leong S.A."/>
            <person name="Iwama H."/>
            <person name="Gojobori T."/>
            <person name="Itoh T."/>
            <person name="Niimura Y."/>
            <person name="Fujii Y."/>
            <person name="Habara T."/>
            <person name="Sakai H."/>
            <person name="Sato Y."/>
            <person name="Wilson G."/>
            <person name="Kumar K."/>
            <person name="McCouch S."/>
            <person name="Juretic N."/>
            <person name="Hoen D."/>
            <person name="Wright S."/>
            <person name="Bruskiewich R."/>
            <person name="Bureau T."/>
            <person name="Miyao A."/>
            <person name="Hirochika H."/>
            <person name="Nishikawa T."/>
            <person name="Kadowaki K."/>
            <person name="Sugiura M."/>
            <person name="Burr B."/>
            <person name="Sasaki T."/>
        </authorList>
    </citation>
    <scope>NUCLEOTIDE SEQUENCE [LARGE SCALE GENOMIC DNA]</scope>
    <source>
        <strain evidence="3">cv. Nipponbare</strain>
    </source>
</reference>
<dbReference type="AlphaFoldDB" id="A0A0N7KIN7"/>
<feature type="compositionally biased region" description="Basic residues" evidence="1">
    <location>
        <begin position="50"/>
        <end position="59"/>
    </location>
</feature>
<feature type="compositionally biased region" description="Basic and acidic residues" evidence="1">
    <location>
        <begin position="1"/>
        <end position="12"/>
    </location>
</feature>
<accession>A0A0N7KIN7</accession>
<name>A0A0N7KIN7_ORYSJ</name>
<dbReference type="PaxDb" id="39947-A0A0N7KIN7"/>
<dbReference type="Proteomes" id="UP000059680">
    <property type="component" value="Chromosome 4"/>
</dbReference>
<evidence type="ECO:0000313" key="2">
    <source>
        <dbReference type="EMBL" id="BAS88129.1"/>
    </source>
</evidence>
<gene>
    <name evidence="2" type="ordered locus">Os04g0209800</name>
    <name evidence="2" type="ORF">OSNPB_040209800</name>
</gene>
<reference evidence="2 3" key="3">
    <citation type="journal article" date="2013" name="Rice">
        <title>Improvement of the Oryza sativa Nipponbare reference genome using next generation sequence and optical map data.</title>
        <authorList>
            <person name="Kawahara Y."/>
            <person name="de la Bastide M."/>
            <person name="Hamilton J.P."/>
            <person name="Kanamori H."/>
            <person name="McCombie W.R."/>
            <person name="Ouyang S."/>
            <person name="Schwartz D.C."/>
            <person name="Tanaka T."/>
            <person name="Wu J."/>
            <person name="Zhou S."/>
            <person name="Childs K.L."/>
            <person name="Davidson R.M."/>
            <person name="Lin H."/>
            <person name="Quesada-Ocampo L."/>
            <person name="Vaillancourt B."/>
            <person name="Sakai H."/>
            <person name="Lee S.S."/>
            <person name="Kim J."/>
            <person name="Numa H."/>
            <person name="Itoh T."/>
            <person name="Buell C.R."/>
            <person name="Matsumoto T."/>
        </authorList>
    </citation>
    <scope>NUCLEOTIDE SEQUENCE [LARGE SCALE GENOMIC DNA]</scope>
    <source>
        <strain evidence="3">cv. Nipponbare</strain>
    </source>
</reference>
<feature type="region of interest" description="Disordered" evidence="1">
    <location>
        <begin position="1"/>
        <end position="138"/>
    </location>
</feature>
<proteinExistence type="predicted"/>
<protein>
    <submittedName>
        <fullName evidence="2">Os04g0209800 protein</fullName>
    </submittedName>
</protein>
<reference evidence="2 3" key="2">
    <citation type="journal article" date="2013" name="Plant Cell Physiol.">
        <title>Rice Annotation Project Database (RAP-DB): an integrative and interactive database for rice genomics.</title>
        <authorList>
            <person name="Sakai H."/>
            <person name="Lee S.S."/>
            <person name="Tanaka T."/>
            <person name="Numa H."/>
            <person name="Kim J."/>
            <person name="Kawahara Y."/>
            <person name="Wakimoto H."/>
            <person name="Yang C.C."/>
            <person name="Iwamoto M."/>
            <person name="Abe T."/>
            <person name="Yamada Y."/>
            <person name="Muto A."/>
            <person name="Inokuchi H."/>
            <person name="Ikemura T."/>
            <person name="Matsumoto T."/>
            <person name="Sasaki T."/>
            <person name="Itoh T."/>
        </authorList>
    </citation>
    <scope>NUCLEOTIDE SEQUENCE [LARGE SCALE GENOMIC DNA]</scope>
    <source>
        <strain evidence="3">cv. Nipponbare</strain>
    </source>
</reference>
<keyword evidence="3" id="KW-1185">Reference proteome</keyword>
<sequence>MAACSFRRDEARPHRRTAWRRSEAARQPKRGTASPPTGWSGPRGDEQQIRRRPAARRKMAATPCGAAEDGGGDDAIVDGGGAALELRCRARTPPTPPARKGGRASGAPPGRWRWISGGSPSAPTPPSPTKRRRRWQLP</sequence>
<evidence type="ECO:0000256" key="1">
    <source>
        <dbReference type="SAM" id="MobiDB-lite"/>
    </source>
</evidence>
<dbReference type="EMBL" id="AP014960">
    <property type="protein sequence ID" value="BAS88129.1"/>
    <property type="molecule type" value="Genomic_DNA"/>
</dbReference>
<organism evidence="2 3">
    <name type="scientific">Oryza sativa subsp. japonica</name>
    <name type="common">Rice</name>
    <dbReference type="NCBI Taxonomy" id="39947"/>
    <lineage>
        <taxon>Eukaryota</taxon>
        <taxon>Viridiplantae</taxon>
        <taxon>Streptophyta</taxon>
        <taxon>Embryophyta</taxon>
        <taxon>Tracheophyta</taxon>
        <taxon>Spermatophyta</taxon>
        <taxon>Magnoliopsida</taxon>
        <taxon>Liliopsida</taxon>
        <taxon>Poales</taxon>
        <taxon>Poaceae</taxon>
        <taxon>BOP clade</taxon>
        <taxon>Oryzoideae</taxon>
        <taxon>Oryzeae</taxon>
        <taxon>Oryzinae</taxon>
        <taxon>Oryza</taxon>
        <taxon>Oryza sativa</taxon>
    </lineage>
</organism>
<dbReference type="InParanoid" id="A0A0N7KIN7"/>
<feature type="compositionally biased region" description="Basic residues" evidence="1">
    <location>
        <begin position="129"/>
        <end position="138"/>
    </location>
</feature>
<evidence type="ECO:0000313" key="3">
    <source>
        <dbReference type="Proteomes" id="UP000059680"/>
    </source>
</evidence>